<dbReference type="Proteomes" id="UP000176364">
    <property type="component" value="Unassembled WGS sequence"/>
</dbReference>
<organism evidence="2 3">
    <name type="scientific">Candidatus Beckwithbacteria bacterium RIFCSPLOWO2_02_FULL_47_23</name>
    <dbReference type="NCBI Taxonomy" id="1797463"/>
    <lineage>
        <taxon>Bacteria</taxon>
        <taxon>Candidatus Beckwithiibacteriota</taxon>
    </lineage>
</organism>
<sequence>MQIDQLLHPSATKKPAGAGLVHLTSLLNGWIDNLEPNISPTKQLVKSFNKMGVDLPGVEPGKFGLSIQPSKPAKPTQNTVYHHLCN</sequence>
<evidence type="ECO:0000313" key="2">
    <source>
        <dbReference type="EMBL" id="OGD57511.1"/>
    </source>
</evidence>
<proteinExistence type="predicted"/>
<gene>
    <name evidence="2" type="ORF">A3I57_01830</name>
</gene>
<accession>A0A1F5DR78</accession>
<protein>
    <submittedName>
        <fullName evidence="2">Uncharacterized protein</fullName>
    </submittedName>
</protein>
<dbReference type="AlphaFoldDB" id="A0A1F5DR78"/>
<comment type="caution">
    <text evidence="2">The sequence shown here is derived from an EMBL/GenBank/DDBJ whole genome shotgun (WGS) entry which is preliminary data.</text>
</comment>
<dbReference type="EMBL" id="MEZQ01000063">
    <property type="protein sequence ID" value="OGD57511.1"/>
    <property type="molecule type" value="Genomic_DNA"/>
</dbReference>
<evidence type="ECO:0000256" key="1">
    <source>
        <dbReference type="SAM" id="MobiDB-lite"/>
    </source>
</evidence>
<feature type="region of interest" description="Disordered" evidence="1">
    <location>
        <begin position="66"/>
        <end position="86"/>
    </location>
</feature>
<evidence type="ECO:0000313" key="3">
    <source>
        <dbReference type="Proteomes" id="UP000176364"/>
    </source>
</evidence>
<name>A0A1F5DR78_9BACT</name>
<reference evidence="2 3" key="1">
    <citation type="journal article" date="2016" name="Nat. Commun.">
        <title>Thousands of microbial genomes shed light on interconnected biogeochemical processes in an aquifer system.</title>
        <authorList>
            <person name="Anantharaman K."/>
            <person name="Brown C.T."/>
            <person name="Hug L.A."/>
            <person name="Sharon I."/>
            <person name="Castelle C.J."/>
            <person name="Probst A.J."/>
            <person name="Thomas B.C."/>
            <person name="Singh A."/>
            <person name="Wilkins M.J."/>
            <person name="Karaoz U."/>
            <person name="Brodie E.L."/>
            <person name="Williams K.H."/>
            <person name="Hubbard S.S."/>
            <person name="Banfield J.F."/>
        </authorList>
    </citation>
    <scope>NUCLEOTIDE SEQUENCE [LARGE SCALE GENOMIC DNA]</scope>
</reference>